<dbReference type="AlphaFoldDB" id="A0A0C9MD84"/>
<dbReference type="PANTHER" id="PTHR31635">
    <property type="entry name" value="REVERSE TRANSCRIPTASE DOMAIN-CONTAINING PROTEIN-RELATED"/>
    <property type="match status" value="1"/>
</dbReference>
<evidence type="ECO:0000313" key="2">
    <source>
        <dbReference type="EMBL" id="GAN08596.1"/>
    </source>
</evidence>
<sequence length="126" mass="14222">MDNASSASWRNASNFVEHTGTLLDNAKAYDRVHPQYLSQVLLKFGFPSQFVHCILNLFFDNSIHVNINGFLTEPIAQRRGIRQSDSISPVLFNLAIEPFLLSIINNPDISSYSLQHTKLPHNVQTP</sequence>
<organism evidence="2">
    <name type="scientific">Mucor ambiguus</name>
    <dbReference type="NCBI Taxonomy" id="91626"/>
    <lineage>
        <taxon>Eukaryota</taxon>
        <taxon>Fungi</taxon>
        <taxon>Fungi incertae sedis</taxon>
        <taxon>Mucoromycota</taxon>
        <taxon>Mucoromycotina</taxon>
        <taxon>Mucoromycetes</taxon>
        <taxon>Mucorales</taxon>
        <taxon>Mucorineae</taxon>
        <taxon>Mucoraceae</taxon>
        <taxon>Mucor</taxon>
    </lineage>
</organism>
<dbReference type="InterPro" id="IPR000477">
    <property type="entry name" value="RT_dom"/>
</dbReference>
<dbReference type="EMBL" id="DF836502">
    <property type="protein sequence ID" value="GAN08596.1"/>
    <property type="molecule type" value="Genomic_DNA"/>
</dbReference>
<name>A0A0C9MD84_9FUNG</name>
<reference evidence="2" key="1">
    <citation type="submission" date="2014-09" db="EMBL/GenBank/DDBJ databases">
        <title>Draft genome sequence of an oleaginous Mucoromycotina fungus Mucor ambiguus NBRC6742.</title>
        <authorList>
            <person name="Takeda I."/>
            <person name="Yamane N."/>
            <person name="Morita T."/>
            <person name="Tamano K."/>
            <person name="Machida M."/>
            <person name="Baker S."/>
            <person name="Koike H."/>
        </authorList>
    </citation>
    <scope>NUCLEOTIDE SEQUENCE</scope>
    <source>
        <strain evidence="2">NBRC 6742</strain>
    </source>
</reference>
<evidence type="ECO:0000259" key="1">
    <source>
        <dbReference type="Pfam" id="PF00078"/>
    </source>
</evidence>
<dbReference type="Pfam" id="PF00078">
    <property type="entry name" value="RVT_1"/>
    <property type="match status" value="1"/>
</dbReference>
<gene>
    <name evidence="2" type="ORF">MAM1_0213d08111</name>
</gene>
<evidence type="ECO:0000313" key="3">
    <source>
        <dbReference type="Proteomes" id="UP000053815"/>
    </source>
</evidence>
<dbReference type="PANTHER" id="PTHR31635:SF196">
    <property type="entry name" value="REVERSE TRANSCRIPTASE DOMAIN-CONTAINING PROTEIN-RELATED"/>
    <property type="match status" value="1"/>
</dbReference>
<dbReference type="STRING" id="91626.A0A0C9MD84"/>
<protein>
    <recommendedName>
        <fullName evidence="1">Reverse transcriptase domain-containing protein</fullName>
    </recommendedName>
</protein>
<feature type="domain" description="Reverse transcriptase" evidence="1">
    <location>
        <begin position="19"/>
        <end position="106"/>
    </location>
</feature>
<keyword evidence="3" id="KW-1185">Reference proteome</keyword>
<dbReference type="Proteomes" id="UP000053815">
    <property type="component" value="Unassembled WGS sequence"/>
</dbReference>
<proteinExistence type="predicted"/>
<accession>A0A0C9MD84</accession>
<dbReference type="OrthoDB" id="2286689at2759"/>